<dbReference type="GO" id="GO:0003724">
    <property type="term" value="F:RNA helicase activity"/>
    <property type="evidence" value="ECO:0007669"/>
    <property type="project" value="UniProtKB-EC"/>
</dbReference>
<evidence type="ECO:0000256" key="8">
    <source>
        <dbReference type="SAM" id="MobiDB-lite"/>
    </source>
</evidence>
<organism evidence="12 13">
    <name type="scientific">Chrysochromulina tobinii</name>
    <dbReference type="NCBI Taxonomy" id="1460289"/>
    <lineage>
        <taxon>Eukaryota</taxon>
        <taxon>Haptista</taxon>
        <taxon>Haptophyta</taxon>
        <taxon>Prymnesiophyceae</taxon>
        <taxon>Prymnesiales</taxon>
        <taxon>Chrysochromulinaceae</taxon>
        <taxon>Chrysochromulina</taxon>
    </lineage>
</organism>
<keyword evidence="13" id="KW-1185">Reference proteome</keyword>
<dbReference type="Proteomes" id="UP000037460">
    <property type="component" value="Unassembled WGS sequence"/>
</dbReference>
<dbReference type="GO" id="GO:0016787">
    <property type="term" value="F:hydrolase activity"/>
    <property type="evidence" value="ECO:0007669"/>
    <property type="project" value="UniProtKB-KW"/>
</dbReference>
<evidence type="ECO:0000256" key="5">
    <source>
        <dbReference type="ARBA" id="ARBA00022840"/>
    </source>
</evidence>
<dbReference type="InterPro" id="IPR014001">
    <property type="entry name" value="Helicase_ATP-bd"/>
</dbReference>
<dbReference type="SMART" id="SM00487">
    <property type="entry name" value="DEXDc"/>
    <property type="match status" value="1"/>
</dbReference>
<dbReference type="InterPro" id="IPR027417">
    <property type="entry name" value="P-loop_NTPase"/>
</dbReference>
<dbReference type="GO" id="GO:0005524">
    <property type="term" value="F:ATP binding"/>
    <property type="evidence" value="ECO:0007669"/>
    <property type="project" value="UniProtKB-KW"/>
</dbReference>
<dbReference type="GO" id="GO:0003676">
    <property type="term" value="F:nucleic acid binding"/>
    <property type="evidence" value="ECO:0007669"/>
    <property type="project" value="InterPro"/>
</dbReference>
<comment type="caution">
    <text evidence="12">The sequence shown here is derived from an EMBL/GenBank/DDBJ whole genome shotgun (WGS) entry which is preliminary data.</text>
</comment>
<feature type="domain" description="DEAD-box RNA helicase Q" evidence="11">
    <location>
        <begin position="251"/>
        <end position="279"/>
    </location>
</feature>
<evidence type="ECO:0000313" key="12">
    <source>
        <dbReference type="EMBL" id="KOO24111.1"/>
    </source>
</evidence>
<dbReference type="SMART" id="SM00490">
    <property type="entry name" value="HELICc"/>
    <property type="match status" value="1"/>
</dbReference>
<keyword evidence="5 7" id="KW-0067">ATP-binding</keyword>
<reference evidence="13" key="1">
    <citation type="journal article" date="2015" name="PLoS Genet.">
        <title>Genome Sequence and Transcriptome Analyses of Chrysochromulina tobin: Metabolic Tools for Enhanced Algal Fitness in the Prominent Order Prymnesiales (Haptophyceae).</title>
        <authorList>
            <person name="Hovde B.T."/>
            <person name="Deodato C.R."/>
            <person name="Hunsperger H.M."/>
            <person name="Ryken S.A."/>
            <person name="Yost W."/>
            <person name="Jha R.K."/>
            <person name="Patterson J."/>
            <person name="Monnat R.J. Jr."/>
            <person name="Barlow S.B."/>
            <person name="Starkenburg S.R."/>
            <person name="Cattolico R.A."/>
        </authorList>
    </citation>
    <scope>NUCLEOTIDE SEQUENCE</scope>
    <source>
        <strain evidence="13">CCMP291</strain>
    </source>
</reference>
<evidence type="ECO:0000259" key="10">
    <source>
        <dbReference type="PROSITE" id="PS51194"/>
    </source>
</evidence>
<sequence>MNFVHGASSDTAEKGERYGWSRPVPAARRGRKRPHDDESDEDAYFDKDEEPQHSRAAAPTPEEDPLDAFMAELHGRNARTAPQTDDPAAPAATRPATAGAVKPWDAAPPPPPTADDLEEDPLDAFMAGLASAPSQPKGRERAVQQCDEEEDPVASYLEESGLRAAEAEAEAEAEVDGGSVRRQLKGQKGGGSSIGAELLPVDHAAIEYDAFERELYAPHPTIRELSAEQVRERRAVLRLSVSGFDVPSPIARFEHAGLPRELLATVRKLGYEEPTSVQMQALPVAMSGRDLIGVAATGSGKTVAYLLPLGCHVMAQRRLEHGEGPIGLVLAPTHELAEQIALECRKLLGRSLGLNCASLIGGVGKYEQLKALRAGCEVAVGTPGRLVELLAMKNGLCARRVTFVVLDEADRMFSLGFEPQVRAILQQVRPDRQALLFSATFPPALERLARDSLSEPIRLAIGTAGDANEDVTQLVEVLPTEELKWPWLAARLEHFLQQGTVLVFVSTRLQADGLAAQLQAHMGRAVVAIHGEKSQAERQETLYDFKRGKMPLLVATDVASRGLDIPTIKTVINFDVAKRLDDHTHRIGRTGRAGATDGTAYTLLTAGEMDAAVDMVRSLRTARQVPSEELLQLARRSRSIASPCSSTPHQIL</sequence>
<dbReference type="EMBL" id="JWZX01003125">
    <property type="protein sequence ID" value="KOO24111.1"/>
    <property type="molecule type" value="Genomic_DNA"/>
</dbReference>
<evidence type="ECO:0000259" key="11">
    <source>
        <dbReference type="PROSITE" id="PS51195"/>
    </source>
</evidence>
<dbReference type="InterPro" id="IPR014014">
    <property type="entry name" value="RNA_helicase_DEAD_Q_motif"/>
</dbReference>
<evidence type="ECO:0000256" key="2">
    <source>
        <dbReference type="ARBA" id="ARBA00022741"/>
    </source>
</evidence>
<feature type="compositionally biased region" description="Basic and acidic residues" evidence="8">
    <location>
        <begin position="44"/>
        <end position="53"/>
    </location>
</feature>
<proteinExistence type="inferred from homology"/>
<dbReference type="PANTHER" id="PTHR47958">
    <property type="entry name" value="ATP-DEPENDENT RNA HELICASE DBP3"/>
    <property type="match status" value="1"/>
</dbReference>
<dbReference type="PROSITE" id="PS00039">
    <property type="entry name" value="DEAD_ATP_HELICASE"/>
    <property type="match status" value="1"/>
</dbReference>
<evidence type="ECO:0000256" key="6">
    <source>
        <dbReference type="PROSITE-ProRule" id="PRU00552"/>
    </source>
</evidence>
<comment type="similarity">
    <text evidence="7">Belongs to the DEAD box helicase family.</text>
</comment>
<dbReference type="SUPFAM" id="SSF52540">
    <property type="entry name" value="P-loop containing nucleoside triphosphate hydrolases"/>
    <property type="match status" value="1"/>
</dbReference>
<evidence type="ECO:0000259" key="9">
    <source>
        <dbReference type="PROSITE" id="PS51192"/>
    </source>
</evidence>
<feature type="domain" description="Helicase ATP-binding" evidence="9">
    <location>
        <begin position="282"/>
        <end position="459"/>
    </location>
</feature>
<keyword evidence="3 7" id="KW-0378">Hydrolase</keyword>
<dbReference type="PROSITE" id="PS51192">
    <property type="entry name" value="HELICASE_ATP_BIND_1"/>
    <property type="match status" value="1"/>
</dbReference>
<dbReference type="AlphaFoldDB" id="A0A0M0JBZ8"/>
<evidence type="ECO:0000256" key="7">
    <source>
        <dbReference type="RuleBase" id="RU000492"/>
    </source>
</evidence>
<name>A0A0M0JBZ8_9EUKA</name>
<dbReference type="OrthoDB" id="196131at2759"/>
<dbReference type="Pfam" id="PF00271">
    <property type="entry name" value="Helicase_C"/>
    <property type="match status" value="1"/>
</dbReference>
<feature type="region of interest" description="Disordered" evidence="8">
    <location>
        <begin position="1"/>
        <end position="149"/>
    </location>
</feature>
<dbReference type="Gene3D" id="3.40.50.300">
    <property type="entry name" value="P-loop containing nucleotide triphosphate hydrolases"/>
    <property type="match status" value="2"/>
</dbReference>
<gene>
    <name evidence="12" type="ORF">Ctob_001627</name>
</gene>
<dbReference type="InterPro" id="IPR001650">
    <property type="entry name" value="Helicase_C-like"/>
</dbReference>
<evidence type="ECO:0000256" key="3">
    <source>
        <dbReference type="ARBA" id="ARBA00022801"/>
    </source>
</evidence>
<dbReference type="InterPro" id="IPR000629">
    <property type="entry name" value="RNA-helicase_DEAD-box_CS"/>
</dbReference>
<feature type="domain" description="Helicase C-terminal" evidence="10">
    <location>
        <begin position="470"/>
        <end position="634"/>
    </location>
</feature>
<evidence type="ECO:0000313" key="13">
    <source>
        <dbReference type="Proteomes" id="UP000037460"/>
    </source>
</evidence>
<accession>A0A0M0JBZ8</accession>
<keyword evidence="4 7" id="KW-0347">Helicase</keyword>
<keyword evidence="2 7" id="KW-0547">Nucleotide-binding</keyword>
<feature type="compositionally biased region" description="Low complexity" evidence="8">
    <location>
        <begin position="78"/>
        <end position="100"/>
    </location>
</feature>
<dbReference type="PROSITE" id="PS51194">
    <property type="entry name" value="HELICASE_CTER"/>
    <property type="match status" value="1"/>
</dbReference>
<protein>
    <recommendedName>
        <fullName evidence="1">RNA helicase</fullName>
        <ecNumber evidence="1">3.6.4.13</ecNumber>
    </recommendedName>
</protein>
<evidence type="ECO:0000256" key="4">
    <source>
        <dbReference type="ARBA" id="ARBA00022806"/>
    </source>
</evidence>
<dbReference type="CDD" id="cd18787">
    <property type="entry name" value="SF2_C_DEAD"/>
    <property type="match status" value="1"/>
</dbReference>
<feature type="short sequence motif" description="Q motif" evidence="6">
    <location>
        <begin position="251"/>
        <end position="279"/>
    </location>
</feature>
<evidence type="ECO:0000256" key="1">
    <source>
        <dbReference type="ARBA" id="ARBA00012552"/>
    </source>
</evidence>
<dbReference type="Pfam" id="PF00270">
    <property type="entry name" value="DEAD"/>
    <property type="match status" value="1"/>
</dbReference>
<feature type="region of interest" description="Disordered" evidence="8">
    <location>
        <begin position="170"/>
        <end position="195"/>
    </location>
</feature>
<dbReference type="EC" id="3.6.4.13" evidence="1"/>
<dbReference type="PROSITE" id="PS51195">
    <property type="entry name" value="Q_MOTIF"/>
    <property type="match status" value="1"/>
</dbReference>
<dbReference type="InterPro" id="IPR011545">
    <property type="entry name" value="DEAD/DEAH_box_helicase_dom"/>
</dbReference>